<dbReference type="Pfam" id="PF05305">
    <property type="entry name" value="DUF732"/>
    <property type="match status" value="1"/>
</dbReference>
<keyword evidence="2" id="KW-0812">Transmembrane</keyword>
<evidence type="ECO:0000259" key="3">
    <source>
        <dbReference type="Pfam" id="PF05305"/>
    </source>
</evidence>
<keyword evidence="5" id="KW-1185">Reference proteome</keyword>
<dbReference type="KEGG" id="mlj:MLAC_30350"/>
<organism evidence="4 5">
    <name type="scientific">Mycobacterium lacus</name>
    <dbReference type="NCBI Taxonomy" id="169765"/>
    <lineage>
        <taxon>Bacteria</taxon>
        <taxon>Bacillati</taxon>
        <taxon>Actinomycetota</taxon>
        <taxon>Actinomycetes</taxon>
        <taxon>Mycobacteriales</taxon>
        <taxon>Mycobacteriaceae</taxon>
        <taxon>Mycobacterium</taxon>
    </lineage>
</organism>
<feature type="region of interest" description="Disordered" evidence="1">
    <location>
        <begin position="1"/>
        <end position="36"/>
    </location>
</feature>
<dbReference type="InterPro" id="IPR007969">
    <property type="entry name" value="DUF732"/>
</dbReference>
<name>A0A7I7NPR3_9MYCO</name>
<evidence type="ECO:0000313" key="4">
    <source>
        <dbReference type="EMBL" id="BBX97741.1"/>
    </source>
</evidence>
<gene>
    <name evidence="4" type="ORF">MLAC_30350</name>
</gene>
<keyword evidence="2" id="KW-0472">Membrane</keyword>
<feature type="region of interest" description="Disordered" evidence="1">
    <location>
        <begin position="111"/>
        <end position="140"/>
    </location>
</feature>
<feature type="compositionally biased region" description="Low complexity" evidence="1">
    <location>
        <begin position="120"/>
        <end position="140"/>
    </location>
</feature>
<dbReference type="Proteomes" id="UP000466396">
    <property type="component" value="Chromosome"/>
</dbReference>
<keyword evidence="2" id="KW-1133">Transmembrane helix</keyword>
<evidence type="ECO:0000256" key="1">
    <source>
        <dbReference type="SAM" id="MobiDB-lite"/>
    </source>
</evidence>
<accession>A0A7I7NPR3</accession>
<dbReference type="AlphaFoldDB" id="A0A7I7NPR3"/>
<proteinExistence type="predicted"/>
<feature type="transmembrane region" description="Helical" evidence="2">
    <location>
        <begin position="84"/>
        <end position="104"/>
    </location>
</feature>
<protein>
    <recommendedName>
        <fullName evidence="3">DUF732 domain-containing protein</fullName>
    </recommendedName>
</protein>
<evidence type="ECO:0000256" key="2">
    <source>
        <dbReference type="SAM" id="Phobius"/>
    </source>
</evidence>
<sequence length="220" mass="22484">MIATMTPMAEPGPAPDEPAAADGGETVGVPNPLPTDAVELAWSGDDGGAIEPAIEPALDDEIHGDVEHEPAAAHQSWRATWSRAATIFVIGVGLGALVLGVWALTRPRSATNAVEPAPGPSASATTSAPGAAPSSIASTPDQDSRYLQALNDQGISFANPEAAIYNGKTVCQNIGQGMTVQQVVAAFRASSPAFSDNADHFVAISVRAYCPQNNNLVAGF</sequence>
<feature type="domain" description="DUF732" evidence="3">
    <location>
        <begin position="142"/>
        <end position="212"/>
    </location>
</feature>
<reference evidence="4 5" key="1">
    <citation type="journal article" date="2019" name="Emerg. Microbes Infect.">
        <title>Comprehensive subspecies identification of 175 nontuberculous mycobacteria species based on 7547 genomic profiles.</title>
        <authorList>
            <person name="Matsumoto Y."/>
            <person name="Kinjo T."/>
            <person name="Motooka D."/>
            <person name="Nabeya D."/>
            <person name="Jung N."/>
            <person name="Uechi K."/>
            <person name="Horii T."/>
            <person name="Iida T."/>
            <person name="Fujita J."/>
            <person name="Nakamura S."/>
        </authorList>
    </citation>
    <scope>NUCLEOTIDE SEQUENCE [LARGE SCALE GENOMIC DNA]</scope>
    <source>
        <strain evidence="4 5">JCM 15657</strain>
    </source>
</reference>
<dbReference type="EMBL" id="AP022581">
    <property type="protein sequence ID" value="BBX97741.1"/>
    <property type="molecule type" value="Genomic_DNA"/>
</dbReference>
<evidence type="ECO:0000313" key="5">
    <source>
        <dbReference type="Proteomes" id="UP000466396"/>
    </source>
</evidence>